<dbReference type="GeneID" id="24793896"/>
<dbReference type="PANTHER" id="PTHR10584:SF166">
    <property type="entry name" value="RIBOKINASE"/>
    <property type="match status" value="1"/>
</dbReference>
<name>A0A075WB02_ARCFL</name>
<dbReference type="InterPro" id="IPR002173">
    <property type="entry name" value="Carboh/pur_kinase_PfkB_CS"/>
</dbReference>
<dbReference type="SUPFAM" id="SSF53613">
    <property type="entry name" value="Ribokinase-like"/>
    <property type="match status" value="1"/>
</dbReference>
<dbReference type="GO" id="GO:0004747">
    <property type="term" value="F:ribokinase activity"/>
    <property type="evidence" value="ECO:0007669"/>
    <property type="project" value="UniProtKB-EC"/>
</dbReference>
<dbReference type="Pfam" id="PF00294">
    <property type="entry name" value="PfkB"/>
    <property type="match status" value="1"/>
</dbReference>
<dbReference type="HOGENOM" id="CLU_027634_6_0_2"/>
<dbReference type="PRINTS" id="PR00990">
    <property type="entry name" value="RIBOKINASE"/>
</dbReference>
<dbReference type="EC" id="2.7.1.15" evidence="6"/>
<dbReference type="EMBL" id="CP006577">
    <property type="protein sequence ID" value="AIG97176.1"/>
    <property type="molecule type" value="Genomic_DNA"/>
</dbReference>
<keyword evidence="2 4" id="KW-0808">Transferase</keyword>
<dbReference type="RefSeq" id="WP_231487575.1">
    <property type="nucleotide sequence ID" value="NZ_CP006577.1"/>
</dbReference>
<evidence type="ECO:0000313" key="6">
    <source>
        <dbReference type="EMBL" id="AIG97176.1"/>
    </source>
</evidence>
<dbReference type="Proteomes" id="UP000028501">
    <property type="component" value="Chromosome"/>
</dbReference>
<gene>
    <name evidence="6" type="ORF">AFULGI_00003570</name>
</gene>
<evidence type="ECO:0000256" key="3">
    <source>
        <dbReference type="ARBA" id="ARBA00022777"/>
    </source>
</evidence>
<evidence type="ECO:0000313" key="7">
    <source>
        <dbReference type="Proteomes" id="UP000028501"/>
    </source>
</evidence>
<dbReference type="CDD" id="cd01942">
    <property type="entry name" value="ribokinase_group_A"/>
    <property type="match status" value="1"/>
</dbReference>
<comment type="similarity">
    <text evidence="1 4">Belongs to the carbohydrate kinase PfkB family.</text>
</comment>
<organism evidence="6 7">
    <name type="scientific">Archaeoglobus fulgidus DSM 8774</name>
    <dbReference type="NCBI Taxonomy" id="1344584"/>
    <lineage>
        <taxon>Archaea</taxon>
        <taxon>Methanobacteriati</taxon>
        <taxon>Methanobacteriota</taxon>
        <taxon>Archaeoglobi</taxon>
        <taxon>Archaeoglobales</taxon>
        <taxon>Archaeoglobaceae</taxon>
        <taxon>Archaeoglobus</taxon>
    </lineage>
</organism>
<dbReference type="PANTHER" id="PTHR10584">
    <property type="entry name" value="SUGAR KINASE"/>
    <property type="match status" value="1"/>
</dbReference>
<dbReference type="InterPro" id="IPR002139">
    <property type="entry name" value="Ribo/fructo_kinase"/>
</dbReference>
<dbReference type="InterPro" id="IPR029056">
    <property type="entry name" value="Ribokinase-like"/>
</dbReference>
<proteinExistence type="inferred from homology"/>
<evidence type="ECO:0000256" key="4">
    <source>
        <dbReference type="RuleBase" id="RU003704"/>
    </source>
</evidence>
<evidence type="ECO:0000256" key="1">
    <source>
        <dbReference type="ARBA" id="ARBA00010688"/>
    </source>
</evidence>
<accession>A0A075WB02</accession>
<feature type="domain" description="Carbohydrate kinase PfkB" evidence="5">
    <location>
        <begin position="7"/>
        <end position="291"/>
    </location>
</feature>
<dbReference type="AlphaFoldDB" id="A0A075WB02"/>
<evidence type="ECO:0000259" key="5">
    <source>
        <dbReference type="Pfam" id="PF00294"/>
    </source>
</evidence>
<reference evidence="6 7" key="1">
    <citation type="submission" date="2013-07" db="EMBL/GenBank/DDBJ databases">
        <title>Genome of Archaeoglobus fulgidus.</title>
        <authorList>
            <person name="Fiebig A."/>
            <person name="Birkeland N.-K."/>
        </authorList>
    </citation>
    <scope>NUCLEOTIDE SEQUENCE [LARGE SCALE GENOMIC DNA]</scope>
    <source>
        <strain evidence="6 7">DSM 8774</strain>
    </source>
</reference>
<dbReference type="InterPro" id="IPR011611">
    <property type="entry name" value="PfkB_dom"/>
</dbReference>
<protein>
    <submittedName>
        <fullName evidence="6">Sugar kinase, ribokinase family</fullName>
        <ecNumber evidence="6">2.7.1.15</ecNumber>
    </submittedName>
</protein>
<evidence type="ECO:0000256" key="2">
    <source>
        <dbReference type="ARBA" id="ARBA00022679"/>
    </source>
</evidence>
<dbReference type="Gene3D" id="3.40.1190.20">
    <property type="match status" value="1"/>
</dbReference>
<sequence>MSSAIGFGALNLDKIYTVDKIPREDEEGFVIDLKLSPGGSAANTIVGLSRLGIETAYIGKVGSDEEGRILLADFEREGVSTDFVIRAEGRSGTAMIFVDEKGNRAILVDPGVNDTIAYDEIDVDSARKYDLIHLTSFICKNGLDSLNSQKRIVEEFDSVSFDPGMPYAERGLGDMEKILKNTTIFLPNRQEIEMLFSEDYRTAAERCIEMGIEIVAVKLGSEGCWIKKGDREVTVKPVSTKVVDTTGAGDAFNAGFLYGYLKGKDIEECGRLGNFVAAKCIEKYGAREGLPRSVD</sequence>
<keyword evidence="3 4" id="KW-0418">Kinase</keyword>
<dbReference type="KEGG" id="afg:AFULGI_00003570"/>
<dbReference type="PROSITE" id="PS00584">
    <property type="entry name" value="PFKB_KINASES_2"/>
    <property type="match status" value="1"/>
</dbReference>